<dbReference type="CDD" id="cd21383">
    <property type="entry name" value="GAT_GGA_Tom1-like"/>
    <property type="match status" value="1"/>
</dbReference>
<dbReference type="GO" id="GO:0035091">
    <property type="term" value="F:phosphatidylinositol binding"/>
    <property type="evidence" value="ECO:0007669"/>
    <property type="project" value="InterPro"/>
</dbReference>
<reference evidence="7 8" key="1">
    <citation type="journal article" date="2020" name="Genome Biol. Evol.">
        <title>A new high-quality draft genome assembly of the Chinese cordyceps Ophiocordyceps sinensis.</title>
        <authorList>
            <person name="Shu R."/>
            <person name="Zhang J."/>
            <person name="Meng Q."/>
            <person name="Zhang H."/>
            <person name="Zhou G."/>
            <person name="Li M."/>
            <person name="Wu P."/>
            <person name="Zhao Y."/>
            <person name="Chen C."/>
            <person name="Qin Q."/>
        </authorList>
    </citation>
    <scope>NUCLEOTIDE SEQUENCE [LARGE SCALE GENOMIC DNA]</scope>
    <source>
        <strain evidence="7 8">IOZ07</strain>
    </source>
</reference>
<dbReference type="PANTHER" id="PTHR47789:SF2">
    <property type="entry name" value="VHS DOMAIN-CONTAINING PROTEIN"/>
    <property type="match status" value="1"/>
</dbReference>
<comment type="caution">
    <text evidence="7">The sequence shown here is derived from an EMBL/GenBank/DDBJ whole genome shotgun (WGS) entry which is preliminary data.</text>
</comment>
<feature type="compositionally biased region" description="Pro residues" evidence="4">
    <location>
        <begin position="464"/>
        <end position="476"/>
    </location>
</feature>
<dbReference type="InterPro" id="IPR004152">
    <property type="entry name" value="GAT_dom"/>
</dbReference>
<dbReference type="PROSITE" id="PS50179">
    <property type="entry name" value="VHS"/>
    <property type="match status" value="1"/>
</dbReference>
<dbReference type="InterPro" id="IPR045007">
    <property type="entry name" value="LSB5"/>
</dbReference>
<dbReference type="GO" id="GO:0030479">
    <property type="term" value="C:actin cortical patch"/>
    <property type="evidence" value="ECO:0007669"/>
    <property type="project" value="TreeGrafter"/>
</dbReference>
<feature type="region of interest" description="Disordered" evidence="4">
    <location>
        <begin position="320"/>
        <end position="344"/>
    </location>
</feature>
<feature type="domain" description="GAT" evidence="6">
    <location>
        <begin position="235"/>
        <end position="324"/>
    </location>
</feature>
<dbReference type="Proteomes" id="UP000557566">
    <property type="component" value="Unassembled WGS sequence"/>
</dbReference>
<evidence type="ECO:0000313" key="8">
    <source>
        <dbReference type="Proteomes" id="UP000557566"/>
    </source>
</evidence>
<evidence type="ECO:0000259" key="5">
    <source>
        <dbReference type="PROSITE" id="PS50179"/>
    </source>
</evidence>
<proteinExistence type="predicted"/>
<evidence type="ECO:0000256" key="3">
    <source>
        <dbReference type="ARBA" id="ARBA00022927"/>
    </source>
</evidence>
<dbReference type="AlphaFoldDB" id="A0A8H4V5T8"/>
<dbReference type="Gene3D" id="1.20.58.160">
    <property type="match status" value="1"/>
</dbReference>
<dbReference type="InterPro" id="IPR002014">
    <property type="entry name" value="VHS_dom"/>
</dbReference>
<comment type="subunit">
    <text evidence="1">Component of the ESCRT-0 complex composed of HSE1 and VPS27.</text>
</comment>
<dbReference type="Pfam" id="PF03127">
    <property type="entry name" value="GAT"/>
    <property type="match status" value="1"/>
</dbReference>
<gene>
    <name evidence="7" type="ORF">G6O67_005141</name>
</gene>
<dbReference type="PROSITE" id="PS50909">
    <property type="entry name" value="GAT"/>
    <property type="match status" value="1"/>
</dbReference>
<dbReference type="SUPFAM" id="SSF48464">
    <property type="entry name" value="ENTH/VHS domain"/>
    <property type="match status" value="1"/>
</dbReference>
<feature type="region of interest" description="Disordered" evidence="4">
    <location>
        <begin position="193"/>
        <end position="233"/>
    </location>
</feature>
<dbReference type="SUPFAM" id="SSF89009">
    <property type="entry name" value="GAT-like domain"/>
    <property type="match status" value="1"/>
</dbReference>
<evidence type="ECO:0000313" key="7">
    <source>
        <dbReference type="EMBL" id="KAF4508806.1"/>
    </source>
</evidence>
<feature type="compositionally biased region" description="Pro residues" evidence="4">
    <location>
        <begin position="404"/>
        <end position="413"/>
    </location>
</feature>
<dbReference type="OrthoDB" id="5393057at2759"/>
<feature type="region of interest" description="Disordered" evidence="4">
    <location>
        <begin position="17"/>
        <end position="55"/>
    </location>
</feature>
<feature type="compositionally biased region" description="Low complexity" evidence="4">
    <location>
        <begin position="38"/>
        <end position="48"/>
    </location>
</feature>
<dbReference type="GO" id="GO:0015031">
    <property type="term" value="P:protein transport"/>
    <property type="evidence" value="ECO:0007669"/>
    <property type="project" value="UniProtKB-KW"/>
</dbReference>
<evidence type="ECO:0000256" key="2">
    <source>
        <dbReference type="ARBA" id="ARBA00022448"/>
    </source>
</evidence>
<dbReference type="GO" id="GO:0043130">
    <property type="term" value="F:ubiquitin binding"/>
    <property type="evidence" value="ECO:0007669"/>
    <property type="project" value="InterPro"/>
</dbReference>
<dbReference type="EMBL" id="JAAVMX010000005">
    <property type="protein sequence ID" value="KAF4508806.1"/>
    <property type="molecule type" value="Genomic_DNA"/>
</dbReference>
<keyword evidence="3" id="KW-0653">Protein transport</keyword>
<feature type="domain" description="VHS" evidence="5">
    <location>
        <begin position="83"/>
        <end position="197"/>
    </location>
</feature>
<dbReference type="Gene3D" id="1.25.40.90">
    <property type="match status" value="1"/>
</dbReference>
<feature type="compositionally biased region" description="Polar residues" evidence="4">
    <location>
        <begin position="23"/>
        <end position="36"/>
    </location>
</feature>
<evidence type="ECO:0000259" key="6">
    <source>
        <dbReference type="PROSITE" id="PS50909"/>
    </source>
</evidence>
<accession>A0A8H4V5T8</accession>
<feature type="compositionally biased region" description="Polar residues" evidence="4">
    <location>
        <begin position="215"/>
        <end position="233"/>
    </location>
</feature>
<evidence type="ECO:0008006" key="9">
    <source>
        <dbReference type="Google" id="ProtNLM"/>
    </source>
</evidence>
<feature type="region of interest" description="Disordered" evidence="4">
    <location>
        <begin position="389"/>
        <end position="500"/>
    </location>
</feature>
<dbReference type="InterPro" id="IPR008942">
    <property type="entry name" value="ENTH_VHS"/>
</dbReference>
<name>A0A8H4V5T8_9HYPO</name>
<dbReference type="GO" id="GO:0007034">
    <property type="term" value="P:vacuolar transport"/>
    <property type="evidence" value="ECO:0007669"/>
    <property type="project" value="UniProtKB-ARBA"/>
</dbReference>
<keyword evidence="2" id="KW-0813">Transport</keyword>
<evidence type="ECO:0000256" key="4">
    <source>
        <dbReference type="SAM" id="MobiDB-lite"/>
    </source>
</evidence>
<feature type="compositionally biased region" description="Polar residues" evidence="4">
    <location>
        <begin position="442"/>
        <end position="462"/>
    </location>
</feature>
<dbReference type="GO" id="GO:0007015">
    <property type="term" value="P:actin filament organization"/>
    <property type="evidence" value="ECO:0007669"/>
    <property type="project" value="InterPro"/>
</dbReference>
<dbReference type="PANTHER" id="PTHR47789">
    <property type="entry name" value="LAS SEVENTEEN-BINDING PROTEIN 5"/>
    <property type="match status" value="1"/>
</dbReference>
<dbReference type="InterPro" id="IPR038425">
    <property type="entry name" value="GAT_sf"/>
</dbReference>
<organism evidence="7 8">
    <name type="scientific">Ophiocordyceps sinensis</name>
    <dbReference type="NCBI Taxonomy" id="72228"/>
    <lineage>
        <taxon>Eukaryota</taxon>
        <taxon>Fungi</taxon>
        <taxon>Dikarya</taxon>
        <taxon>Ascomycota</taxon>
        <taxon>Pezizomycotina</taxon>
        <taxon>Sordariomycetes</taxon>
        <taxon>Hypocreomycetidae</taxon>
        <taxon>Hypocreales</taxon>
        <taxon>Ophiocordycipitaceae</taxon>
        <taxon>Ophiocordyceps</taxon>
    </lineage>
</organism>
<dbReference type="GO" id="GO:0006897">
    <property type="term" value="P:endocytosis"/>
    <property type="evidence" value="ECO:0007669"/>
    <property type="project" value="InterPro"/>
</dbReference>
<dbReference type="GO" id="GO:0051666">
    <property type="term" value="P:actin cortical patch localization"/>
    <property type="evidence" value="ECO:0007669"/>
    <property type="project" value="TreeGrafter"/>
</dbReference>
<sequence>MKAMKGLSMNKMLGSIKRKAGGSASSSPNRDSQIFQVPSASAAAPADNPEADNPEVTAHNSVKAFCESGGSAQSDEVLFLPPIVDAAESSPAAAAECARVIRKYLGKDYFSRPSWQYNALMLVRILVDNPGETFTRNLDDKFAGTAKALLKNAKDPGVRQLVMEMLDDFEHTKMDDANLGVLVHMWKKEKEKALKEQGGRMPPLAPRPSFGSPAQHANSSSQNYFAKSHTNNQLPSPVELVSRLEEARTSAKLLEQVVMNTSPAEMTHNDLIREFSNRCLSASRSIQGYMTSENPAPDNDTMESLIDTNEQLQTALNQHQRAVLSARKQLGPSRSPSDEDAPLVPRLDRARDQQDAVPMASGAAGGVFVSGAAGGVFASGAAGGVFASGGNGKGKQAEVHSPPDGAPPKPPRPGQGRARHGETAANQLEDPFADGQAGGSNAADQNTAKDATNEAATRSSAPRHQPPLPPLPPLPRPGLEIDDDDLYAATPKSKRSVSKF</sequence>
<keyword evidence="8" id="KW-1185">Reference proteome</keyword>
<evidence type="ECO:0000256" key="1">
    <source>
        <dbReference type="ARBA" id="ARBA00011446"/>
    </source>
</evidence>
<protein>
    <recommendedName>
        <fullName evidence="9">GAT domain-containing protein</fullName>
    </recommendedName>
</protein>